<comment type="pathway">
    <text evidence="3">Amino-acid degradation; L-phenylalanine degradation; acetoacetate and fumarate from L-phenylalanine: step 5/6.</text>
</comment>
<dbReference type="Gene3D" id="1.20.1050.10">
    <property type="match status" value="1"/>
</dbReference>
<evidence type="ECO:0000256" key="4">
    <source>
        <dbReference type="ARBA" id="ARBA00010007"/>
    </source>
</evidence>
<dbReference type="SUPFAM" id="SSF47616">
    <property type="entry name" value="GST C-terminal domain-like"/>
    <property type="match status" value="1"/>
</dbReference>
<proteinExistence type="inferred from homology"/>
<dbReference type="PROSITE" id="PS50404">
    <property type="entry name" value="GST_NTER"/>
    <property type="match status" value="1"/>
</dbReference>
<name>A0ABP1QSN1_9HEXA</name>
<accession>A0ABP1QSN1</accession>
<comment type="caution">
    <text evidence="10">The sequence shown here is derived from an EMBL/GenBank/DDBJ whole genome shotgun (WGS) entry which is preliminary data.</text>
</comment>
<dbReference type="InterPro" id="IPR036282">
    <property type="entry name" value="Glutathione-S-Trfase_C_sf"/>
</dbReference>
<dbReference type="SFLD" id="SFLDG00358">
    <property type="entry name" value="Main_(cytGST)"/>
    <property type="match status" value="1"/>
</dbReference>
<feature type="domain" description="GST N-terminal" evidence="8">
    <location>
        <begin position="22"/>
        <end position="85"/>
    </location>
</feature>
<keyword evidence="6" id="KW-0828">Tyrosine catabolism</keyword>
<gene>
    <name evidence="10" type="ORF">ODALV1_LOCUS13356</name>
</gene>
<dbReference type="InterPro" id="IPR004045">
    <property type="entry name" value="Glutathione_S-Trfase_N"/>
</dbReference>
<dbReference type="Proteomes" id="UP001642540">
    <property type="component" value="Unassembled WGS sequence"/>
</dbReference>
<dbReference type="InterPro" id="IPR040079">
    <property type="entry name" value="Glutathione_S-Trfase"/>
</dbReference>
<evidence type="ECO:0000259" key="8">
    <source>
        <dbReference type="PROSITE" id="PS50404"/>
    </source>
</evidence>
<organism evidence="10 11">
    <name type="scientific">Orchesella dallaii</name>
    <dbReference type="NCBI Taxonomy" id="48710"/>
    <lineage>
        <taxon>Eukaryota</taxon>
        <taxon>Metazoa</taxon>
        <taxon>Ecdysozoa</taxon>
        <taxon>Arthropoda</taxon>
        <taxon>Hexapoda</taxon>
        <taxon>Collembola</taxon>
        <taxon>Entomobryomorpha</taxon>
        <taxon>Entomobryoidea</taxon>
        <taxon>Orchesellidae</taxon>
        <taxon>Orchesellinae</taxon>
        <taxon>Orchesella</taxon>
    </lineage>
</organism>
<evidence type="ECO:0000256" key="5">
    <source>
        <dbReference type="ARBA" id="ARBA00013199"/>
    </source>
</evidence>
<dbReference type="CDD" id="cd03191">
    <property type="entry name" value="GST_C_Zeta"/>
    <property type="match status" value="1"/>
</dbReference>
<sequence>MVLHEIKILNYFVFLYTCSVKALEYKGLPYDVVPVQLMREEQFQTGFTKLNPMAQVPALIVEGNRILLQSIAIIEYLDEVYPNKPLLPQDPLHRAKVREISELIASGIQPLQNLRTLHKHSNDSNEKLSWAQFWIHNGLQALERTLMECSGIYCVGNDITMADCCFVPQVANAHRFKVDISCFPTIKRIEKVLAEIPAFQRAHASSQPDCPPELYSKL</sequence>
<keyword evidence="7" id="KW-0585">Phenylalanine catabolism</keyword>
<evidence type="ECO:0000313" key="10">
    <source>
        <dbReference type="EMBL" id="CAL8109428.1"/>
    </source>
</evidence>
<dbReference type="SFLD" id="SFLDS00019">
    <property type="entry name" value="Glutathione_Transferase_(cytos"/>
    <property type="match status" value="1"/>
</dbReference>
<dbReference type="InterPro" id="IPR036249">
    <property type="entry name" value="Thioredoxin-like_sf"/>
</dbReference>
<dbReference type="PANTHER" id="PTHR42673:SF4">
    <property type="entry name" value="MALEYLACETOACETATE ISOMERASE"/>
    <property type="match status" value="1"/>
</dbReference>
<reference evidence="10 11" key="1">
    <citation type="submission" date="2024-08" db="EMBL/GenBank/DDBJ databases">
        <authorList>
            <person name="Cucini C."/>
            <person name="Frati F."/>
        </authorList>
    </citation>
    <scope>NUCLEOTIDE SEQUENCE [LARGE SCALE GENOMIC DNA]</scope>
</reference>
<dbReference type="PANTHER" id="PTHR42673">
    <property type="entry name" value="MALEYLACETOACETATE ISOMERASE"/>
    <property type="match status" value="1"/>
</dbReference>
<dbReference type="PROSITE" id="PS50405">
    <property type="entry name" value="GST_CTER"/>
    <property type="match status" value="1"/>
</dbReference>
<evidence type="ECO:0000256" key="6">
    <source>
        <dbReference type="ARBA" id="ARBA00022878"/>
    </source>
</evidence>
<keyword evidence="11" id="KW-1185">Reference proteome</keyword>
<dbReference type="Gene3D" id="3.40.30.10">
    <property type="entry name" value="Glutaredoxin"/>
    <property type="match status" value="1"/>
</dbReference>
<comment type="similarity">
    <text evidence="4">Belongs to the GST superfamily. Zeta family.</text>
</comment>
<dbReference type="SUPFAM" id="SSF52833">
    <property type="entry name" value="Thioredoxin-like"/>
    <property type="match status" value="1"/>
</dbReference>
<dbReference type="InterPro" id="IPR034330">
    <property type="entry name" value="GST_Zeta_C"/>
</dbReference>
<evidence type="ECO:0000259" key="9">
    <source>
        <dbReference type="PROSITE" id="PS50405"/>
    </source>
</evidence>
<dbReference type="EC" id="5.2.1.2" evidence="5"/>
<feature type="domain" description="GST C-terminal" evidence="9">
    <location>
        <begin position="90"/>
        <end position="212"/>
    </location>
</feature>
<evidence type="ECO:0000256" key="2">
    <source>
        <dbReference type="ARBA" id="ARBA00001955"/>
    </source>
</evidence>
<comment type="catalytic activity">
    <reaction evidence="1">
        <text>4-maleylacetoacetate = 4-fumarylacetoacetate</text>
        <dbReference type="Rhea" id="RHEA:14817"/>
        <dbReference type="ChEBI" id="CHEBI:17105"/>
        <dbReference type="ChEBI" id="CHEBI:18034"/>
        <dbReference type="EC" id="5.2.1.2"/>
    </reaction>
</comment>
<dbReference type="EMBL" id="CAXLJM020000041">
    <property type="protein sequence ID" value="CAL8109428.1"/>
    <property type="molecule type" value="Genomic_DNA"/>
</dbReference>
<dbReference type="NCBIfam" id="TIGR01262">
    <property type="entry name" value="maiA"/>
    <property type="match status" value="1"/>
</dbReference>
<evidence type="ECO:0000256" key="7">
    <source>
        <dbReference type="ARBA" id="ARBA00023232"/>
    </source>
</evidence>
<dbReference type="Pfam" id="PF02798">
    <property type="entry name" value="GST_N"/>
    <property type="match status" value="1"/>
</dbReference>
<comment type="cofactor">
    <cofactor evidence="2">
        <name>glutathione</name>
        <dbReference type="ChEBI" id="CHEBI:57925"/>
    </cofactor>
</comment>
<dbReference type="InterPro" id="IPR005955">
    <property type="entry name" value="GST_Zeta"/>
</dbReference>
<dbReference type="InterPro" id="IPR010987">
    <property type="entry name" value="Glutathione-S-Trfase_C-like"/>
</dbReference>
<evidence type="ECO:0000313" key="11">
    <source>
        <dbReference type="Proteomes" id="UP001642540"/>
    </source>
</evidence>
<evidence type="ECO:0000256" key="3">
    <source>
        <dbReference type="ARBA" id="ARBA00004671"/>
    </source>
</evidence>
<evidence type="ECO:0000256" key="1">
    <source>
        <dbReference type="ARBA" id="ARBA00001622"/>
    </source>
</evidence>
<protein>
    <recommendedName>
        <fullName evidence="5">maleylacetoacetate isomerase</fullName>
        <ecNumber evidence="5">5.2.1.2</ecNumber>
    </recommendedName>
</protein>